<dbReference type="AlphaFoldDB" id="A0A699X795"/>
<name>A0A699X795_TANCI</name>
<reference evidence="1" key="1">
    <citation type="journal article" date="2019" name="Sci. Rep.">
        <title>Draft genome of Tanacetum cinerariifolium, the natural source of mosquito coil.</title>
        <authorList>
            <person name="Yamashiro T."/>
            <person name="Shiraishi A."/>
            <person name="Satake H."/>
            <person name="Nakayama K."/>
        </authorList>
    </citation>
    <scope>NUCLEOTIDE SEQUENCE</scope>
</reference>
<accession>A0A699X795</accession>
<gene>
    <name evidence="1" type="ORF">Tci_924513</name>
</gene>
<sequence>LHKEVLHGTKLRVQQPGRAVHEHFGQESFGMLVGHHHLGQAVGRGLGAAVERQRFVAKVAPAPNAKSP</sequence>
<dbReference type="EMBL" id="BKCJ011783683">
    <property type="protein sequence ID" value="GFD52544.1"/>
    <property type="molecule type" value="Genomic_DNA"/>
</dbReference>
<evidence type="ECO:0000313" key="1">
    <source>
        <dbReference type="EMBL" id="GFD52544.1"/>
    </source>
</evidence>
<proteinExistence type="predicted"/>
<protein>
    <submittedName>
        <fullName evidence="1">Uncharacterized protein</fullName>
    </submittedName>
</protein>
<organism evidence="1">
    <name type="scientific">Tanacetum cinerariifolium</name>
    <name type="common">Dalmatian daisy</name>
    <name type="synonym">Chrysanthemum cinerariifolium</name>
    <dbReference type="NCBI Taxonomy" id="118510"/>
    <lineage>
        <taxon>Eukaryota</taxon>
        <taxon>Viridiplantae</taxon>
        <taxon>Streptophyta</taxon>
        <taxon>Embryophyta</taxon>
        <taxon>Tracheophyta</taxon>
        <taxon>Spermatophyta</taxon>
        <taxon>Magnoliopsida</taxon>
        <taxon>eudicotyledons</taxon>
        <taxon>Gunneridae</taxon>
        <taxon>Pentapetalae</taxon>
        <taxon>asterids</taxon>
        <taxon>campanulids</taxon>
        <taxon>Asterales</taxon>
        <taxon>Asteraceae</taxon>
        <taxon>Asteroideae</taxon>
        <taxon>Anthemideae</taxon>
        <taxon>Anthemidinae</taxon>
        <taxon>Tanacetum</taxon>
    </lineage>
</organism>
<feature type="non-terminal residue" evidence="1">
    <location>
        <position position="1"/>
    </location>
</feature>
<comment type="caution">
    <text evidence="1">The sequence shown here is derived from an EMBL/GenBank/DDBJ whole genome shotgun (WGS) entry which is preliminary data.</text>
</comment>